<protein>
    <submittedName>
        <fullName evidence="1">Putative pyrophosphatase</fullName>
    </submittedName>
</protein>
<proteinExistence type="predicted"/>
<dbReference type="AlphaFoldDB" id="A0A0E3Z8W3"/>
<sequence length="87" mass="9782">MDIGSLQRIGWDNKVLKNYNTVDLPLEFCMLQEKASAAFTAWRRESARLGEELADVMLYVTHIAQMAGLDMDHEVKAKVDKNASNPA</sequence>
<accession>A0A0E3Z8W3</accession>
<dbReference type="EMBL" id="KP995196">
    <property type="protein sequence ID" value="AKC92638.1"/>
    <property type="molecule type" value="Genomic_DNA"/>
</dbReference>
<organism evidence="1">
    <name type="scientific">Amycolatopsis sp. SANK 60206</name>
    <dbReference type="NCBI Taxonomy" id="1642649"/>
    <lineage>
        <taxon>Bacteria</taxon>
        <taxon>Bacillati</taxon>
        <taxon>Actinomycetota</taxon>
        <taxon>Actinomycetes</taxon>
        <taxon>Pseudonocardiales</taxon>
        <taxon>Pseudonocardiaceae</taxon>
        <taxon>Amycolatopsis</taxon>
    </lineage>
</organism>
<dbReference type="GO" id="GO:0009143">
    <property type="term" value="P:nucleoside triphosphate catabolic process"/>
    <property type="evidence" value="ECO:0007669"/>
    <property type="project" value="InterPro"/>
</dbReference>
<name>A0A0E3Z8W3_9PSEU</name>
<dbReference type="Gene3D" id="1.10.287.1080">
    <property type="entry name" value="MazG-like"/>
    <property type="match status" value="1"/>
</dbReference>
<dbReference type="SUPFAM" id="SSF101386">
    <property type="entry name" value="all-alpha NTP pyrophosphatases"/>
    <property type="match status" value="1"/>
</dbReference>
<reference evidence="1" key="1">
    <citation type="journal article" date="2015" name="J. Biol. Chem.">
        <title>The biosynthesis of capuramycin-type antibiotics: identification of the A-102395 biosynthetic gene cluster, mechanism of self-resistance, and formation of uridine-5'-carboxamide.</title>
        <authorList>
            <person name="Cai W."/>
            <person name="Goswami A."/>
            <person name="Yang Z."/>
            <person name="Liu X."/>
            <person name="Green K.D."/>
            <person name="Barnard-Britson S."/>
            <person name="Baba S."/>
            <person name="Funabashi M."/>
            <person name="Nonaka K."/>
            <person name="Sunkara M."/>
            <person name="Morris A.J."/>
            <person name="Spork A.P."/>
            <person name="Ducho C."/>
            <person name="Garneau-Tsodikova S."/>
            <person name="Thorson J.S."/>
            <person name="Van Lanen S.G."/>
        </authorList>
    </citation>
    <scope>NUCLEOTIDE SEQUENCE</scope>
    <source>
        <strain evidence="1">SANK 60206</strain>
    </source>
</reference>
<evidence type="ECO:0000313" key="1">
    <source>
        <dbReference type="EMBL" id="AKC92638.1"/>
    </source>
</evidence>
<dbReference type="GO" id="GO:0047429">
    <property type="term" value="F:nucleoside triphosphate diphosphatase activity"/>
    <property type="evidence" value="ECO:0007669"/>
    <property type="project" value="InterPro"/>
</dbReference>